<sequence>MVATAENLTVVAALALEYAGGIVQRMGEDVHLRVAPFDEFAIHPDLSVAVVIGTGHFTLRSAHIGSGLRMLRAIGPVWT</sequence>
<dbReference type="EMBL" id="MLJW01008446">
    <property type="protein sequence ID" value="OIQ64070.1"/>
    <property type="molecule type" value="Genomic_DNA"/>
</dbReference>
<evidence type="ECO:0000313" key="1">
    <source>
        <dbReference type="EMBL" id="OIQ64070.1"/>
    </source>
</evidence>
<accession>A0A1J5NZ27</accession>
<proteinExistence type="predicted"/>
<protein>
    <submittedName>
        <fullName evidence="1">Uncharacterized protein</fullName>
    </submittedName>
</protein>
<comment type="caution">
    <text evidence="1">The sequence shown here is derived from an EMBL/GenBank/DDBJ whole genome shotgun (WGS) entry which is preliminary data.</text>
</comment>
<organism evidence="1">
    <name type="scientific">mine drainage metagenome</name>
    <dbReference type="NCBI Taxonomy" id="410659"/>
    <lineage>
        <taxon>unclassified sequences</taxon>
        <taxon>metagenomes</taxon>
        <taxon>ecological metagenomes</taxon>
    </lineage>
</organism>
<dbReference type="AlphaFoldDB" id="A0A1J5NZ27"/>
<name>A0A1J5NZ27_9ZZZZ</name>
<reference evidence="1" key="1">
    <citation type="submission" date="2016-10" db="EMBL/GenBank/DDBJ databases">
        <title>Sequence of Gallionella enrichment culture.</title>
        <authorList>
            <person name="Poehlein A."/>
            <person name="Muehling M."/>
            <person name="Daniel R."/>
        </authorList>
    </citation>
    <scope>NUCLEOTIDE SEQUENCE</scope>
</reference>
<gene>
    <name evidence="1" type="ORF">GALL_543840</name>
</gene>